<dbReference type="PROSITE" id="PS50835">
    <property type="entry name" value="IG_LIKE"/>
    <property type="match status" value="1"/>
</dbReference>
<evidence type="ECO:0000256" key="3">
    <source>
        <dbReference type="ARBA" id="ARBA00045430"/>
    </source>
</evidence>
<keyword evidence="8" id="KW-1185">Reference proteome</keyword>
<dbReference type="SMART" id="SM00408">
    <property type="entry name" value="IGc2"/>
    <property type="match status" value="1"/>
</dbReference>
<feature type="non-terminal residue" evidence="7">
    <location>
        <position position="1"/>
    </location>
</feature>
<comment type="caution">
    <text evidence="7">The sequence shown here is derived from an EMBL/GenBank/DDBJ whole genome shotgun (WGS) entry which is preliminary data.</text>
</comment>
<keyword evidence="5" id="KW-0812">Transmembrane</keyword>
<evidence type="ECO:0000256" key="5">
    <source>
        <dbReference type="SAM" id="Phobius"/>
    </source>
</evidence>
<organism evidence="7 8">
    <name type="scientific">Electrophorus voltai</name>
    <dbReference type="NCBI Taxonomy" id="2609070"/>
    <lineage>
        <taxon>Eukaryota</taxon>
        <taxon>Metazoa</taxon>
        <taxon>Chordata</taxon>
        <taxon>Craniata</taxon>
        <taxon>Vertebrata</taxon>
        <taxon>Euteleostomi</taxon>
        <taxon>Actinopterygii</taxon>
        <taxon>Neopterygii</taxon>
        <taxon>Teleostei</taxon>
        <taxon>Ostariophysi</taxon>
        <taxon>Gymnotiformes</taxon>
        <taxon>Gymnotoidei</taxon>
        <taxon>Gymnotidae</taxon>
        <taxon>Electrophorus</taxon>
    </lineage>
</organism>
<dbReference type="InterPro" id="IPR007110">
    <property type="entry name" value="Ig-like_dom"/>
</dbReference>
<evidence type="ECO:0000256" key="4">
    <source>
        <dbReference type="ARBA" id="ARBA00046458"/>
    </source>
</evidence>
<dbReference type="Proteomes" id="UP001239994">
    <property type="component" value="Unassembled WGS sequence"/>
</dbReference>
<dbReference type="Pfam" id="PF24518">
    <property type="entry name" value="Ig_CD22"/>
    <property type="match status" value="1"/>
</dbReference>
<keyword evidence="5" id="KW-0472">Membrane</keyword>
<evidence type="ECO:0000259" key="6">
    <source>
        <dbReference type="PROSITE" id="PS50835"/>
    </source>
</evidence>
<evidence type="ECO:0000313" key="8">
    <source>
        <dbReference type="Proteomes" id="UP001239994"/>
    </source>
</evidence>
<dbReference type="PANTHER" id="PTHR46013">
    <property type="entry name" value="VASCULAR CELL ADHESION MOLECULE 1"/>
    <property type="match status" value="1"/>
</dbReference>
<reference evidence="7" key="1">
    <citation type="submission" date="2023-03" db="EMBL/GenBank/DDBJ databases">
        <title>Electrophorus voltai genome.</title>
        <authorList>
            <person name="Bian C."/>
        </authorList>
    </citation>
    <scope>NUCLEOTIDE SEQUENCE</scope>
    <source>
        <strain evidence="7">CB-2022</strain>
        <tissue evidence="7">Muscle</tissue>
    </source>
</reference>
<name>A0AAD9E4B3_9TELE</name>
<dbReference type="EMBL" id="JAROKS010000001">
    <property type="protein sequence ID" value="KAK1806715.1"/>
    <property type="molecule type" value="Genomic_DNA"/>
</dbReference>
<sequence length="252" mass="27138">VLAGDWAVHVPKHPIHASRGSSVTLLCTYDFPEDSVLGGPPHKVLSEMWCRNQSFCITPTYIYHSAGIFPEPAYQGRVRYLGTTGSKNCTLQITDLRTTDSGIYVFRFITDHPVSKLPGQRGLTLQVTDGPVTSVTVISTGEIAEGSSLTLTCTSYSTSPVMNYTWFKTNGAITSLRGSGQNFSIERLSSKDSGLYTCMAQNSWGCQNATIQITIQKGKVCHGATGSPVTFIGIVCGLALALTVITIIAAYR</sequence>
<dbReference type="SUPFAM" id="SSF48726">
    <property type="entry name" value="Immunoglobulin"/>
    <property type="match status" value="2"/>
</dbReference>
<keyword evidence="5" id="KW-1133">Transmembrane helix</keyword>
<feature type="domain" description="Ig-like" evidence="6">
    <location>
        <begin position="131"/>
        <end position="214"/>
    </location>
</feature>
<dbReference type="AlphaFoldDB" id="A0AAD9E4B3"/>
<evidence type="ECO:0000256" key="2">
    <source>
        <dbReference type="ARBA" id="ARBA00041781"/>
    </source>
</evidence>
<accession>A0AAD9E4B3</accession>
<dbReference type="Pfam" id="PF13895">
    <property type="entry name" value="Ig_2"/>
    <property type="match status" value="1"/>
</dbReference>
<dbReference type="SMART" id="SM00409">
    <property type="entry name" value="IG"/>
    <property type="match status" value="2"/>
</dbReference>
<feature type="transmembrane region" description="Helical" evidence="5">
    <location>
        <begin position="229"/>
        <end position="251"/>
    </location>
</feature>
<dbReference type="Gene3D" id="2.60.40.10">
    <property type="entry name" value="Immunoglobulins"/>
    <property type="match status" value="2"/>
</dbReference>
<evidence type="ECO:0000313" key="7">
    <source>
        <dbReference type="EMBL" id="KAK1806715.1"/>
    </source>
</evidence>
<comment type="subunit">
    <text evidence="4">Predominantly monomer of isoform CD22-beta. Also found as heterodimer of isoform CD22-beta and a shorter isoform. Interacts with PTPN6/SHP-1, LYN, SYK, PIK3R1/PIK3R2 and PLCG1 upon phosphorylation. Interacts with GRB2, INPP5D and SHC1 upon phosphorylation. May form a complex with INPP5D/SHIP, GRB2 and SHC1.</text>
</comment>
<protein>
    <recommendedName>
        <fullName evidence="1">B-cell receptor CD22</fullName>
    </recommendedName>
    <alternativeName>
        <fullName evidence="2">Sialic acid-binding Ig-like lectin 2</fullName>
    </alternativeName>
</protein>
<proteinExistence type="predicted"/>
<dbReference type="PANTHER" id="PTHR46013:SF4">
    <property type="entry name" value="B-CELL RECEPTOR CD22-RELATED"/>
    <property type="match status" value="1"/>
</dbReference>
<dbReference type="InterPro" id="IPR013783">
    <property type="entry name" value="Ig-like_fold"/>
</dbReference>
<dbReference type="InterPro" id="IPR056386">
    <property type="entry name" value="Ig_CD22"/>
</dbReference>
<dbReference type="InterPro" id="IPR003598">
    <property type="entry name" value="Ig_sub2"/>
</dbReference>
<dbReference type="InterPro" id="IPR036179">
    <property type="entry name" value="Ig-like_dom_sf"/>
</dbReference>
<feature type="non-terminal residue" evidence="7">
    <location>
        <position position="252"/>
    </location>
</feature>
<gene>
    <name evidence="7" type="ORF">P4O66_005224</name>
</gene>
<comment type="function">
    <text evidence="3">Most highly expressed siglec (sialic acid-binding immunoglobulin-like lectin) on B-cells that plays a role in various aspects of B-cell biology including differentiation, antigen presentation, and trafficking to bone marrow. Binds to alpha 2,6-linked sialic acid residues of surface molecules such as CD22 itself, CD45 and IgM in a cis configuration. Can also bind to ligands on other cells as an adhesion molecule in a trans configuration. Acts as an inhibitory coreceptor on the surface of B-cells and inhibits B-cell receptor induced signaling, characterized by inhibition of the calcium mobilization and cellular activation. Mechanistically, the immunoreceptor tyrosine-based inhibitory motif domain is phosphorylated by the Src kinase LYN, which in turn leads to the recruitment of the protein tyrosine phosphatase 1/PTPN6, leading to the negative regulation of BCR signaling. If this negative signaling from is of sufficient strength, apoptosis of the B-cell can be induced.</text>
</comment>
<evidence type="ECO:0000256" key="1">
    <source>
        <dbReference type="ARBA" id="ARBA00040106"/>
    </source>
</evidence>
<dbReference type="InterPro" id="IPR003599">
    <property type="entry name" value="Ig_sub"/>
</dbReference>